<accession>A0A918KQN5</accession>
<evidence type="ECO:0000313" key="2">
    <source>
        <dbReference type="Proteomes" id="UP000645555"/>
    </source>
</evidence>
<name>A0A918KQN5_9ACTN</name>
<comment type="caution">
    <text evidence="1">The sequence shown here is derived from an EMBL/GenBank/DDBJ whole genome shotgun (WGS) entry which is preliminary data.</text>
</comment>
<gene>
    <name evidence="1" type="ORF">GCM10010515_41790</name>
</gene>
<reference evidence="1" key="2">
    <citation type="submission" date="2020-09" db="EMBL/GenBank/DDBJ databases">
        <authorList>
            <person name="Sun Q."/>
            <person name="Ohkuma M."/>
        </authorList>
    </citation>
    <scope>NUCLEOTIDE SEQUENCE</scope>
    <source>
        <strain evidence="1">JCM 4956</strain>
    </source>
</reference>
<sequence length="160" mass="16403">MSSVMRPLLNGAAAGAVGTTALNIAGYTDIVLRGRPVSTTPEVTARTIAEKLHVRIPGHGEILENRIAGLGPLTGFAVGLGMGVALSAAQAAGWHPSTTSRYVTASVGALIATNAPIALLGISDPRTWSVADWISDIVPHVLYAAVTVSVLDKLNAADTR</sequence>
<dbReference type="Proteomes" id="UP000645555">
    <property type="component" value="Unassembled WGS sequence"/>
</dbReference>
<evidence type="ECO:0000313" key="1">
    <source>
        <dbReference type="EMBL" id="GGX69783.1"/>
    </source>
</evidence>
<proteinExistence type="predicted"/>
<reference evidence="1" key="1">
    <citation type="journal article" date="2014" name="Int. J. Syst. Evol. Microbiol.">
        <title>Complete genome sequence of Corynebacterium casei LMG S-19264T (=DSM 44701T), isolated from a smear-ripened cheese.</title>
        <authorList>
            <consortium name="US DOE Joint Genome Institute (JGI-PGF)"/>
            <person name="Walter F."/>
            <person name="Albersmeier A."/>
            <person name="Kalinowski J."/>
            <person name="Ruckert C."/>
        </authorList>
    </citation>
    <scope>NUCLEOTIDE SEQUENCE</scope>
    <source>
        <strain evidence="1">JCM 4956</strain>
    </source>
</reference>
<protein>
    <submittedName>
        <fullName evidence="1">Uncharacterized protein</fullName>
    </submittedName>
</protein>
<keyword evidence="2" id="KW-1185">Reference proteome</keyword>
<dbReference type="AlphaFoldDB" id="A0A918KQN5"/>
<dbReference type="EMBL" id="BMWD01000014">
    <property type="protein sequence ID" value="GGX69783.1"/>
    <property type="molecule type" value="Genomic_DNA"/>
</dbReference>
<organism evidence="1 2">
    <name type="scientific">Streptomyces fructofermentans</name>
    <dbReference type="NCBI Taxonomy" id="152141"/>
    <lineage>
        <taxon>Bacteria</taxon>
        <taxon>Bacillati</taxon>
        <taxon>Actinomycetota</taxon>
        <taxon>Actinomycetes</taxon>
        <taxon>Kitasatosporales</taxon>
        <taxon>Streptomycetaceae</taxon>
        <taxon>Streptomyces</taxon>
    </lineage>
</organism>
<dbReference type="RefSeq" id="WP_190037065.1">
    <property type="nucleotide sequence ID" value="NZ_BMWD01000014.1"/>
</dbReference>